<dbReference type="GO" id="GO:0019287">
    <property type="term" value="P:isopentenyl diphosphate biosynthetic process, mevalonate pathway"/>
    <property type="evidence" value="ECO:0007669"/>
    <property type="project" value="UniProtKB-UniPathway"/>
</dbReference>
<dbReference type="InterPro" id="IPR020568">
    <property type="entry name" value="Ribosomal_Su5_D2-typ_SF"/>
</dbReference>
<dbReference type="GO" id="GO:0004631">
    <property type="term" value="F:phosphomevalonate kinase activity"/>
    <property type="evidence" value="ECO:0007669"/>
    <property type="project" value="UniProtKB-EC"/>
</dbReference>
<organism evidence="8">
    <name type="scientific">mine drainage metagenome</name>
    <dbReference type="NCBI Taxonomy" id="410659"/>
    <lineage>
        <taxon>unclassified sequences</taxon>
        <taxon>metagenomes</taxon>
        <taxon>ecological metagenomes</taxon>
    </lineage>
</organism>
<protein>
    <recommendedName>
        <fullName evidence="2">phosphomevalonate kinase</fullName>
        <ecNumber evidence="2">2.7.4.2</ecNumber>
    </recommendedName>
</protein>
<evidence type="ECO:0000259" key="7">
    <source>
        <dbReference type="Pfam" id="PF00288"/>
    </source>
</evidence>
<evidence type="ECO:0000256" key="4">
    <source>
        <dbReference type="ARBA" id="ARBA00022741"/>
    </source>
</evidence>
<dbReference type="PANTHER" id="PTHR31814:SF2">
    <property type="entry name" value="PHOSPHOMEVALONATE KINASE"/>
    <property type="match status" value="1"/>
</dbReference>
<reference evidence="8" key="1">
    <citation type="submission" date="2013-08" db="EMBL/GenBank/DDBJ databases">
        <authorList>
            <person name="Mendez C."/>
            <person name="Richter M."/>
            <person name="Ferrer M."/>
            <person name="Sanchez J."/>
        </authorList>
    </citation>
    <scope>NUCLEOTIDE SEQUENCE</scope>
</reference>
<dbReference type="AlphaFoldDB" id="T1AUL6"/>
<keyword evidence="6" id="KW-0067">ATP-binding</keyword>
<evidence type="ECO:0000256" key="3">
    <source>
        <dbReference type="ARBA" id="ARBA00022679"/>
    </source>
</evidence>
<evidence type="ECO:0000256" key="5">
    <source>
        <dbReference type="ARBA" id="ARBA00022777"/>
    </source>
</evidence>
<evidence type="ECO:0000256" key="6">
    <source>
        <dbReference type="ARBA" id="ARBA00022840"/>
    </source>
</evidence>
<dbReference type="Pfam" id="PF00288">
    <property type="entry name" value="GHMP_kinases_N"/>
    <property type="match status" value="1"/>
</dbReference>
<sequence>MLTILEGEKMAHTIEAKAPGKVLWLGGYSILERPNVGFVTTIDAYVHAASKLTEGDNGIRIRAPDFSLDIKGTIDRDTGRLNVERSKELNLIATTIEVALAYVLSKDVRLKGLDISTKNDEAFAYKISDKSRAKAVSKSGMGSSSAVVVATTASVLAAYNFDLYDDDALHKLSQLSHGLATGKVGSGFDIAAATYGSIKYTRYSPSIISDFPKDFSIEDISGIVKRKWDYNISKVALPKEFRTIMANFVNDAAITTSLVGSVNEFKKADPNAYSDLIRRMNDTAEKAIGALNSISENGYRREYRDRLIESFRENRALSKELGRRSNIDIESDESTKLINDSENNGAIIAKLPGAGGKDSIVAISESDEDSLRLRKFWKDKSYLDILDVKMQNSGIIFEKNHEKQKMA</sequence>
<dbReference type="Gene3D" id="3.30.70.890">
    <property type="entry name" value="GHMP kinase, C-terminal domain"/>
    <property type="match status" value="1"/>
</dbReference>
<dbReference type="PANTHER" id="PTHR31814">
    <property type="match status" value="1"/>
</dbReference>
<gene>
    <name evidence="8" type="ORF">B2A_03326</name>
</gene>
<dbReference type="GO" id="GO:0010142">
    <property type="term" value="P:farnesyl diphosphate biosynthetic process, mevalonate pathway"/>
    <property type="evidence" value="ECO:0007669"/>
    <property type="project" value="TreeGrafter"/>
</dbReference>
<accession>T1AUL6</accession>
<dbReference type="UniPathway" id="UPA00057">
    <property type="reaction ID" value="UER00099"/>
</dbReference>
<comment type="caution">
    <text evidence="8">The sequence shown here is derived from an EMBL/GenBank/DDBJ whole genome shotgun (WGS) entry which is preliminary data.</text>
</comment>
<dbReference type="InterPro" id="IPR036554">
    <property type="entry name" value="GHMP_kinase_C_sf"/>
</dbReference>
<dbReference type="GO" id="GO:0005524">
    <property type="term" value="F:ATP binding"/>
    <property type="evidence" value="ECO:0007669"/>
    <property type="project" value="UniProtKB-KW"/>
</dbReference>
<dbReference type="SUPFAM" id="SSF54211">
    <property type="entry name" value="Ribosomal protein S5 domain 2-like"/>
    <property type="match status" value="1"/>
</dbReference>
<proteinExistence type="predicted"/>
<feature type="domain" description="GHMP kinase N-terminal" evidence="7">
    <location>
        <begin position="137"/>
        <end position="196"/>
    </location>
</feature>
<keyword evidence="3 8" id="KW-0808">Transferase</keyword>
<keyword evidence="5 8" id="KW-0418">Kinase</keyword>
<dbReference type="EC" id="2.7.4.2" evidence="2"/>
<dbReference type="Gene3D" id="3.30.230.10">
    <property type="match status" value="1"/>
</dbReference>
<name>T1AUL6_9ZZZZ</name>
<dbReference type="SUPFAM" id="SSF55060">
    <property type="entry name" value="GHMP Kinase, C-terminal domain"/>
    <property type="match status" value="1"/>
</dbReference>
<evidence type="ECO:0000256" key="2">
    <source>
        <dbReference type="ARBA" id="ARBA00012958"/>
    </source>
</evidence>
<keyword evidence="4" id="KW-0547">Nucleotide-binding</keyword>
<dbReference type="InterPro" id="IPR035102">
    <property type="entry name" value="Phosphomevalonate_kinase"/>
</dbReference>
<evidence type="ECO:0000313" key="8">
    <source>
        <dbReference type="EMBL" id="EQD61167.1"/>
    </source>
</evidence>
<comment type="pathway">
    <text evidence="1">Isoprenoid biosynthesis; isopentenyl diphosphate biosynthesis via mevalonate pathway; isopentenyl diphosphate from (R)-mevalonate: step 2/3.</text>
</comment>
<dbReference type="EMBL" id="AUZZ01002228">
    <property type="protein sequence ID" value="EQD61167.1"/>
    <property type="molecule type" value="Genomic_DNA"/>
</dbReference>
<dbReference type="InterPro" id="IPR014721">
    <property type="entry name" value="Ribsml_uS5_D2-typ_fold_subgr"/>
</dbReference>
<reference evidence="8" key="2">
    <citation type="journal article" date="2014" name="ISME J.">
        <title>Microbial stratification in low pH oxic and suboxic macroscopic growths along an acid mine drainage.</title>
        <authorList>
            <person name="Mendez-Garcia C."/>
            <person name="Mesa V."/>
            <person name="Sprenger R.R."/>
            <person name="Richter M."/>
            <person name="Diez M.S."/>
            <person name="Solano J."/>
            <person name="Bargiela R."/>
            <person name="Golyshina O.V."/>
            <person name="Manteca A."/>
            <person name="Ramos J.L."/>
            <person name="Gallego J.R."/>
            <person name="Llorente I."/>
            <person name="Martins Dos Santos V.A."/>
            <person name="Jensen O.N."/>
            <person name="Pelaez A.I."/>
            <person name="Sanchez J."/>
            <person name="Ferrer M."/>
        </authorList>
    </citation>
    <scope>NUCLEOTIDE SEQUENCE</scope>
</reference>
<dbReference type="InterPro" id="IPR006204">
    <property type="entry name" value="GHMP_kinase_N_dom"/>
</dbReference>
<evidence type="ECO:0000256" key="1">
    <source>
        <dbReference type="ARBA" id="ARBA00005017"/>
    </source>
</evidence>